<protein>
    <submittedName>
        <fullName evidence="2">Uncharacterized protein</fullName>
    </submittedName>
</protein>
<sequence>MKNALNAPANASGNAPESARAPETRTKVEQPHAHFKQPAEVVVDPLLSKDEKVHALEAMEQYARQLATASAEGMGGGEDARLHEVLVAKDALDLPPSDLAFAVVMQSLRAKLPEAEGTEAHAPIIRAIEAVEAASAAIARMVQAPATALGDPKS</sequence>
<evidence type="ECO:0000313" key="3">
    <source>
        <dbReference type="Proteomes" id="UP001165679"/>
    </source>
</evidence>
<dbReference type="EMBL" id="JAPDNT010000005">
    <property type="protein sequence ID" value="MCW3474882.1"/>
    <property type="molecule type" value="Genomic_DNA"/>
</dbReference>
<evidence type="ECO:0000313" key="2">
    <source>
        <dbReference type="EMBL" id="MCW3474882.1"/>
    </source>
</evidence>
<reference evidence="2" key="1">
    <citation type="submission" date="2022-09" db="EMBL/GenBank/DDBJ databases">
        <title>Rhodovastum sp. nov. RN2-1 isolated from soil in Seongnam, South Korea.</title>
        <authorList>
            <person name="Le N.T."/>
        </authorList>
    </citation>
    <scope>NUCLEOTIDE SEQUENCE</scope>
    <source>
        <strain evidence="2">RN2-1</strain>
    </source>
</reference>
<comment type="caution">
    <text evidence="2">The sequence shown here is derived from an EMBL/GenBank/DDBJ whole genome shotgun (WGS) entry which is preliminary data.</text>
</comment>
<evidence type="ECO:0000256" key="1">
    <source>
        <dbReference type="SAM" id="MobiDB-lite"/>
    </source>
</evidence>
<feature type="region of interest" description="Disordered" evidence="1">
    <location>
        <begin position="1"/>
        <end position="37"/>
    </location>
</feature>
<dbReference type="AlphaFoldDB" id="A0AA41YSY5"/>
<feature type="compositionally biased region" description="Basic and acidic residues" evidence="1">
    <location>
        <begin position="20"/>
        <end position="32"/>
    </location>
</feature>
<dbReference type="RefSeq" id="WP_264713537.1">
    <property type="nucleotide sequence ID" value="NZ_JAPDNT010000005.1"/>
</dbReference>
<accession>A0AA41YSY5</accession>
<organism evidence="2 3">
    <name type="scientific">Limobrevibacterium gyesilva</name>
    <dbReference type="NCBI Taxonomy" id="2991712"/>
    <lineage>
        <taxon>Bacteria</taxon>
        <taxon>Pseudomonadati</taxon>
        <taxon>Pseudomonadota</taxon>
        <taxon>Alphaproteobacteria</taxon>
        <taxon>Acetobacterales</taxon>
        <taxon>Acetobacteraceae</taxon>
        <taxon>Limobrevibacterium</taxon>
    </lineage>
</organism>
<name>A0AA41YSY5_9PROT</name>
<reference evidence="2" key="2">
    <citation type="submission" date="2022-10" db="EMBL/GenBank/DDBJ databases">
        <authorList>
            <person name="Trinh H.N."/>
        </authorList>
    </citation>
    <scope>NUCLEOTIDE SEQUENCE</scope>
    <source>
        <strain evidence="2">RN2-1</strain>
    </source>
</reference>
<dbReference type="Proteomes" id="UP001165679">
    <property type="component" value="Unassembled WGS sequence"/>
</dbReference>
<keyword evidence="3" id="KW-1185">Reference proteome</keyword>
<gene>
    <name evidence="2" type="ORF">OL599_09835</name>
</gene>
<proteinExistence type="predicted"/>